<dbReference type="PANTHER" id="PTHR31429">
    <property type="entry name" value="WRKY TRANSCRIPTION FACTOR 36-RELATED"/>
    <property type="match status" value="1"/>
</dbReference>
<feature type="domain" description="WRKY" evidence="7">
    <location>
        <begin position="148"/>
        <end position="214"/>
    </location>
</feature>
<protein>
    <submittedName>
        <fullName evidence="8">TSA: Wollemia nobilis Ref_Wollemi_Transcript_15708_1408 transcribed RNA sequence</fullName>
    </submittedName>
</protein>
<comment type="subcellular location">
    <subcellularLocation>
        <location evidence="1">Nucleus</location>
    </subcellularLocation>
</comment>
<evidence type="ECO:0000256" key="2">
    <source>
        <dbReference type="ARBA" id="ARBA00023015"/>
    </source>
</evidence>
<dbReference type="InterPro" id="IPR003657">
    <property type="entry name" value="WRKY_dom"/>
</dbReference>
<keyword evidence="2" id="KW-0805">Transcription regulation</keyword>
<keyword evidence="3" id="KW-0238">DNA-binding</keyword>
<evidence type="ECO:0000313" key="8">
    <source>
        <dbReference type="EMBL" id="JAG86383.1"/>
    </source>
</evidence>
<dbReference type="GO" id="GO:0043565">
    <property type="term" value="F:sequence-specific DNA binding"/>
    <property type="evidence" value="ECO:0007669"/>
    <property type="project" value="InterPro"/>
</dbReference>
<dbReference type="InterPro" id="IPR036576">
    <property type="entry name" value="WRKY_dom_sf"/>
</dbReference>
<organism evidence="8">
    <name type="scientific">Wollemia nobilis</name>
    <dbReference type="NCBI Taxonomy" id="56998"/>
    <lineage>
        <taxon>Eukaryota</taxon>
        <taxon>Viridiplantae</taxon>
        <taxon>Streptophyta</taxon>
        <taxon>Embryophyta</taxon>
        <taxon>Tracheophyta</taxon>
        <taxon>Spermatophyta</taxon>
        <taxon>Pinopsida</taxon>
        <taxon>Pinidae</taxon>
        <taxon>Conifers II</taxon>
        <taxon>Araucariales</taxon>
        <taxon>Araucariaceae</taxon>
        <taxon>Wollemia</taxon>
    </lineage>
</organism>
<evidence type="ECO:0000259" key="7">
    <source>
        <dbReference type="PROSITE" id="PS50811"/>
    </source>
</evidence>
<accession>A0A0C9S631</accession>
<feature type="region of interest" description="Disordered" evidence="6">
    <location>
        <begin position="299"/>
        <end position="325"/>
    </location>
</feature>
<keyword evidence="5" id="KW-0539">Nucleus</keyword>
<dbReference type="PANTHER" id="PTHR31429:SF106">
    <property type="entry name" value="WRKY TRANSCRIPTION FACTOR 31-RELATED"/>
    <property type="match status" value="1"/>
</dbReference>
<dbReference type="Gene3D" id="2.20.25.80">
    <property type="entry name" value="WRKY domain"/>
    <property type="match status" value="1"/>
</dbReference>
<evidence type="ECO:0000256" key="4">
    <source>
        <dbReference type="ARBA" id="ARBA00023163"/>
    </source>
</evidence>
<keyword evidence="4" id="KW-0804">Transcription</keyword>
<dbReference type="GO" id="GO:0005634">
    <property type="term" value="C:nucleus"/>
    <property type="evidence" value="ECO:0007669"/>
    <property type="project" value="UniProtKB-SubCell"/>
</dbReference>
<reference evidence="8" key="1">
    <citation type="submission" date="2015-02" db="EMBL/GenBank/DDBJ databases">
        <title>A transcriptome of Wollemia nobilis - a relic of Gondwana.</title>
        <authorList>
            <person name="Chia J.Y."/>
            <person name="Leong Y.S."/>
            <person name="Abdul Karim S."/>
            <person name="Wan Azmi N."/>
            <person name="Hercus R."/>
            <person name="Croft L."/>
        </authorList>
    </citation>
    <scope>NUCLEOTIDE SEQUENCE</scope>
    <source>
        <strain evidence="8">MaeBrown</strain>
        <tissue evidence="8">Leaf</tissue>
    </source>
</reference>
<evidence type="ECO:0000256" key="1">
    <source>
        <dbReference type="ARBA" id="ARBA00004123"/>
    </source>
</evidence>
<dbReference type="EMBL" id="GCHU01015620">
    <property type="protein sequence ID" value="JAG86383.1"/>
    <property type="molecule type" value="Transcribed_RNA"/>
</dbReference>
<evidence type="ECO:0000256" key="5">
    <source>
        <dbReference type="ARBA" id="ARBA00023242"/>
    </source>
</evidence>
<dbReference type="AlphaFoldDB" id="A0A0C9S631"/>
<dbReference type="Pfam" id="PF03106">
    <property type="entry name" value="WRKY"/>
    <property type="match status" value="1"/>
</dbReference>
<dbReference type="SMART" id="SM00774">
    <property type="entry name" value="WRKY"/>
    <property type="match status" value="1"/>
</dbReference>
<evidence type="ECO:0000256" key="6">
    <source>
        <dbReference type="SAM" id="MobiDB-lite"/>
    </source>
</evidence>
<dbReference type="PROSITE" id="PS50811">
    <property type="entry name" value="WRKY"/>
    <property type="match status" value="1"/>
</dbReference>
<name>A0A0C9S631_9CONI</name>
<proteinExistence type="predicted"/>
<dbReference type="SUPFAM" id="SSF118290">
    <property type="entry name" value="WRKY DNA-binding domain"/>
    <property type="match status" value="1"/>
</dbReference>
<dbReference type="GO" id="GO:0003700">
    <property type="term" value="F:DNA-binding transcription factor activity"/>
    <property type="evidence" value="ECO:0007669"/>
    <property type="project" value="InterPro"/>
</dbReference>
<sequence length="352" mass="38543">MDQHKSELVAQLRRTRMENQKLMSLIKLVCSSYDNLQREFLKRKQEEFLGSSQKSTGKKLGLGMDMAEDCGNGGLIDYGYNSGCSLSDCSEEKNSEYMPWKRRKISPALDQSRNVKVVSFGDEDLADKKEGVAVSTKKIRIVTVRTSSEDAKVSDGCHWRKYGQKNTRNSPWPRAYYKCAMAPSCPVKKQVQRCDQDSSIVITTYQGEHNHLLSPVAIAAMNAGSDCLGLLSVTSESSRVGYPLPFPASIARISSIGSSPTITLDLTSNIDSTPNPNPGFYSADLRAVGGSFMQNRNPLYKSNLHGSSSDPKDYRHGGSNPMASIKADPRFTEALAVAVANSMTKLNASSQG</sequence>
<evidence type="ECO:0000256" key="3">
    <source>
        <dbReference type="ARBA" id="ARBA00023125"/>
    </source>
</evidence>
<dbReference type="InterPro" id="IPR044810">
    <property type="entry name" value="WRKY_plant"/>
</dbReference>